<evidence type="ECO:0008006" key="7">
    <source>
        <dbReference type="Google" id="ProtNLM"/>
    </source>
</evidence>
<keyword evidence="6" id="KW-1185">Reference proteome</keyword>
<evidence type="ECO:0000256" key="3">
    <source>
        <dbReference type="PROSITE-ProRule" id="PRU00221"/>
    </source>
</evidence>
<dbReference type="InterPro" id="IPR036322">
    <property type="entry name" value="WD40_repeat_dom_sf"/>
</dbReference>
<name>A0A1B9ILD3_9TREE</name>
<dbReference type="Proteomes" id="UP000092583">
    <property type="component" value="Unassembled WGS sequence"/>
</dbReference>
<protein>
    <recommendedName>
        <fullName evidence="7">WD40 repeat-like protein</fullName>
    </recommendedName>
</protein>
<feature type="compositionally biased region" description="Acidic residues" evidence="4">
    <location>
        <begin position="398"/>
        <end position="440"/>
    </location>
</feature>
<gene>
    <name evidence="5" type="ORF">L486_06254</name>
</gene>
<organism evidence="5 6">
    <name type="scientific">Kwoniella mangroviensis CBS 10435</name>
    <dbReference type="NCBI Taxonomy" id="1331196"/>
    <lineage>
        <taxon>Eukaryota</taxon>
        <taxon>Fungi</taxon>
        <taxon>Dikarya</taxon>
        <taxon>Basidiomycota</taxon>
        <taxon>Agaricomycotina</taxon>
        <taxon>Tremellomycetes</taxon>
        <taxon>Tremellales</taxon>
        <taxon>Cryptococcaceae</taxon>
        <taxon>Kwoniella</taxon>
    </lineage>
</organism>
<dbReference type="InterPro" id="IPR039328">
    <property type="entry name" value="WDR89"/>
</dbReference>
<dbReference type="InterPro" id="IPR019775">
    <property type="entry name" value="WD40_repeat_CS"/>
</dbReference>
<dbReference type="STRING" id="1331196.A0A1B9ILD3"/>
<dbReference type="Gene3D" id="2.130.10.10">
    <property type="entry name" value="YVTN repeat-like/Quinoprotein amine dehydrogenase"/>
    <property type="match status" value="1"/>
</dbReference>
<evidence type="ECO:0000313" key="5">
    <source>
        <dbReference type="EMBL" id="OCF56313.1"/>
    </source>
</evidence>
<dbReference type="SMART" id="SM00320">
    <property type="entry name" value="WD40"/>
    <property type="match status" value="3"/>
</dbReference>
<proteinExistence type="predicted"/>
<keyword evidence="2" id="KW-0677">Repeat</keyword>
<evidence type="ECO:0000256" key="4">
    <source>
        <dbReference type="SAM" id="MobiDB-lite"/>
    </source>
</evidence>
<dbReference type="EMBL" id="KV700091">
    <property type="protein sequence ID" value="OCF56313.1"/>
    <property type="molecule type" value="Genomic_DNA"/>
</dbReference>
<dbReference type="SUPFAM" id="SSF50978">
    <property type="entry name" value="WD40 repeat-like"/>
    <property type="match status" value="1"/>
</dbReference>
<reference evidence="5 6" key="1">
    <citation type="submission" date="2013-07" db="EMBL/GenBank/DDBJ databases">
        <title>The Genome Sequence of Kwoniella mangroviensis CBS10435.</title>
        <authorList>
            <consortium name="The Broad Institute Genome Sequencing Platform"/>
            <person name="Cuomo C."/>
            <person name="Litvintseva A."/>
            <person name="Chen Y."/>
            <person name="Heitman J."/>
            <person name="Sun S."/>
            <person name="Springer D."/>
            <person name="Dromer F."/>
            <person name="Young S.K."/>
            <person name="Zeng Q."/>
            <person name="Gargeya S."/>
            <person name="Fitzgerald M."/>
            <person name="Abouelleil A."/>
            <person name="Alvarado L."/>
            <person name="Berlin A.M."/>
            <person name="Chapman S.B."/>
            <person name="Dewar J."/>
            <person name="Goldberg J."/>
            <person name="Griggs A."/>
            <person name="Gujja S."/>
            <person name="Hansen M."/>
            <person name="Howarth C."/>
            <person name="Imamovic A."/>
            <person name="Larimer J."/>
            <person name="McCowan C."/>
            <person name="Murphy C."/>
            <person name="Pearson M."/>
            <person name="Priest M."/>
            <person name="Roberts A."/>
            <person name="Saif S."/>
            <person name="Shea T."/>
            <person name="Sykes S."/>
            <person name="Wortman J."/>
            <person name="Nusbaum C."/>
            <person name="Birren B."/>
        </authorList>
    </citation>
    <scope>NUCLEOTIDE SEQUENCE [LARGE SCALE GENOMIC DNA]</scope>
    <source>
        <strain evidence="5 6">CBS 10435</strain>
    </source>
</reference>
<reference evidence="6" key="2">
    <citation type="submission" date="2013-12" db="EMBL/GenBank/DDBJ databases">
        <title>Evolution of pathogenesis and genome organization in the Tremellales.</title>
        <authorList>
            <person name="Cuomo C."/>
            <person name="Litvintseva A."/>
            <person name="Heitman J."/>
            <person name="Chen Y."/>
            <person name="Sun S."/>
            <person name="Springer D."/>
            <person name="Dromer F."/>
            <person name="Young S."/>
            <person name="Zeng Q."/>
            <person name="Chapman S."/>
            <person name="Gujja S."/>
            <person name="Saif S."/>
            <person name="Birren B."/>
        </authorList>
    </citation>
    <scope>NUCLEOTIDE SEQUENCE [LARGE SCALE GENOMIC DNA]</scope>
    <source>
        <strain evidence="6">CBS 10435</strain>
    </source>
</reference>
<dbReference type="InterPro" id="IPR015943">
    <property type="entry name" value="WD40/YVTN_repeat-like_dom_sf"/>
</dbReference>
<dbReference type="PANTHER" id="PTHR22889:SF0">
    <property type="entry name" value="WD REPEAT-CONTAINING PROTEIN 89"/>
    <property type="match status" value="1"/>
</dbReference>
<dbReference type="AlphaFoldDB" id="A0A1B9ILD3"/>
<feature type="compositionally biased region" description="Basic residues" evidence="4">
    <location>
        <begin position="462"/>
        <end position="474"/>
    </location>
</feature>
<accession>A0A1B9ILD3</accession>
<feature type="repeat" description="WD" evidence="3">
    <location>
        <begin position="352"/>
        <end position="387"/>
    </location>
</feature>
<sequence>MPAPPSSIYATLSSPLPSKPYILSIKPSPTSPHLILRHPGPDLTLVDNQTLQPVERLTDEHQGNVTAIAVDQDAIWSSAKDGSIVRWDERSRRAGTVIRAAVRKPIPVTALTISERDHLVIAGTELVSSESHIMYWDNRNPSQTIYLHSSTHSDDITNLSILPSTSTFQSSASNSRNGPLPQRLLLSSSTDGLIALSDLKEADEDEAVICTENWNQSIADSNWYLHKGKMKFWARSDMDGIATWDLGLGGEAGDELELQNHIEYPSSSFKFKSFKPPKQGPTFTQTASEEMESKIQLKSDYLIDVIPSLGVGKNGGAITAVGTNEGDIILQHHSTSTDYSPSAYLLSGPSKSRGHKDVVRALFHDLSNEAIYTGSEDGVISGWNLNSLPDKLVVGDDEIDLSGDENEDEDEDMDEESEIETESEESDRSDDSMGLDDEEEKGPRYGPIIGGGNNADKGKDKRKEKRKGNRFGPY</sequence>
<evidence type="ECO:0000256" key="1">
    <source>
        <dbReference type="ARBA" id="ARBA00022574"/>
    </source>
</evidence>
<feature type="repeat" description="WD" evidence="3">
    <location>
        <begin position="58"/>
        <end position="97"/>
    </location>
</feature>
<dbReference type="PANTHER" id="PTHR22889">
    <property type="entry name" value="WD REPEAT-CONTAINING PROTEIN 89"/>
    <property type="match status" value="1"/>
</dbReference>
<dbReference type="PROSITE" id="PS00678">
    <property type="entry name" value="WD_REPEATS_1"/>
    <property type="match status" value="1"/>
</dbReference>
<dbReference type="OrthoDB" id="25131at2759"/>
<evidence type="ECO:0000256" key="2">
    <source>
        <dbReference type="ARBA" id="ARBA00022737"/>
    </source>
</evidence>
<evidence type="ECO:0000313" key="6">
    <source>
        <dbReference type="Proteomes" id="UP000092583"/>
    </source>
</evidence>
<dbReference type="PROSITE" id="PS50082">
    <property type="entry name" value="WD_REPEATS_2"/>
    <property type="match status" value="2"/>
</dbReference>
<dbReference type="InterPro" id="IPR001680">
    <property type="entry name" value="WD40_rpt"/>
</dbReference>
<feature type="region of interest" description="Disordered" evidence="4">
    <location>
        <begin position="398"/>
        <end position="474"/>
    </location>
</feature>
<keyword evidence="1 3" id="KW-0853">WD repeat</keyword>